<dbReference type="AlphaFoldDB" id="A0A433QM71"/>
<name>A0A433QM71_9FUNG</name>
<comment type="caution">
    <text evidence="1">The sequence shown here is derived from an EMBL/GenBank/DDBJ whole genome shotgun (WGS) entry which is preliminary data.</text>
</comment>
<organism evidence="1 2">
    <name type="scientific">Jimgerdemannia flammicorona</name>
    <dbReference type="NCBI Taxonomy" id="994334"/>
    <lineage>
        <taxon>Eukaryota</taxon>
        <taxon>Fungi</taxon>
        <taxon>Fungi incertae sedis</taxon>
        <taxon>Mucoromycota</taxon>
        <taxon>Mucoromycotina</taxon>
        <taxon>Endogonomycetes</taxon>
        <taxon>Endogonales</taxon>
        <taxon>Endogonaceae</taxon>
        <taxon>Jimgerdemannia</taxon>
    </lineage>
</organism>
<dbReference type="EMBL" id="RBNJ01003486">
    <property type="protein sequence ID" value="RUS30865.1"/>
    <property type="molecule type" value="Genomic_DNA"/>
</dbReference>
<gene>
    <name evidence="1" type="ORF">BC938DRAFT_478839</name>
</gene>
<proteinExistence type="predicted"/>
<sequence length="168" mass="18931">MIRKFSGYESTIWPCDVISLPYHGSSTSSSLSLKDFFDETDTCDNMSNNVIFLIIPYWNQPHTEWWPIVDLDMFYIDKMPGSTSHDSITHCQRTWRRLSTTPYETESFTSSGLSECQYRLYVLLCLTTPCGCGRATLLCKARCGVLEVGSVLRSGPLGPIVPCAVKHV</sequence>
<reference evidence="1 2" key="1">
    <citation type="journal article" date="2018" name="New Phytol.">
        <title>Phylogenomics of Endogonaceae and evolution of mycorrhizas within Mucoromycota.</title>
        <authorList>
            <person name="Chang Y."/>
            <person name="Desiro A."/>
            <person name="Na H."/>
            <person name="Sandor L."/>
            <person name="Lipzen A."/>
            <person name="Clum A."/>
            <person name="Barry K."/>
            <person name="Grigoriev I.V."/>
            <person name="Martin F.M."/>
            <person name="Stajich J.E."/>
            <person name="Smith M.E."/>
            <person name="Bonito G."/>
            <person name="Spatafora J.W."/>
        </authorList>
    </citation>
    <scope>NUCLEOTIDE SEQUENCE [LARGE SCALE GENOMIC DNA]</scope>
    <source>
        <strain evidence="1 2">AD002</strain>
    </source>
</reference>
<keyword evidence="2" id="KW-1185">Reference proteome</keyword>
<protein>
    <submittedName>
        <fullName evidence="1">Uncharacterized protein</fullName>
    </submittedName>
</protein>
<evidence type="ECO:0000313" key="2">
    <source>
        <dbReference type="Proteomes" id="UP000274822"/>
    </source>
</evidence>
<dbReference type="Proteomes" id="UP000274822">
    <property type="component" value="Unassembled WGS sequence"/>
</dbReference>
<evidence type="ECO:0000313" key="1">
    <source>
        <dbReference type="EMBL" id="RUS30865.1"/>
    </source>
</evidence>
<accession>A0A433QM71</accession>